<organism evidence="5 6">
    <name type="scientific">Acrobeloides nanus</name>
    <dbReference type="NCBI Taxonomy" id="290746"/>
    <lineage>
        <taxon>Eukaryota</taxon>
        <taxon>Metazoa</taxon>
        <taxon>Ecdysozoa</taxon>
        <taxon>Nematoda</taxon>
        <taxon>Chromadorea</taxon>
        <taxon>Rhabditida</taxon>
        <taxon>Tylenchina</taxon>
        <taxon>Cephalobomorpha</taxon>
        <taxon>Cephaloboidea</taxon>
        <taxon>Cephalobidae</taxon>
        <taxon>Acrobeloides</taxon>
    </lineage>
</organism>
<keyword evidence="2" id="KW-0812">Transmembrane</keyword>
<dbReference type="Proteomes" id="UP000887540">
    <property type="component" value="Unplaced"/>
</dbReference>
<accession>A0A914C2T7</accession>
<feature type="compositionally biased region" description="Low complexity" evidence="1">
    <location>
        <begin position="373"/>
        <end position="387"/>
    </location>
</feature>
<dbReference type="InterPro" id="IPR056768">
    <property type="entry name" value="THU_Piezo"/>
</dbReference>
<feature type="domain" description="Piezo TM25-28" evidence="3">
    <location>
        <begin position="264"/>
        <end position="363"/>
    </location>
</feature>
<evidence type="ECO:0000313" key="5">
    <source>
        <dbReference type="Proteomes" id="UP000887540"/>
    </source>
</evidence>
<feature type="region of interest" description="Disordered" evidence="1">
    <location>
        <begin position="861"/>
        <end position="880"/>
    </location>
</feature>
<dbReference type="PANTHER" id="PTHR47049">
    <property type="entry name" value="PIEZO-TYPE MECHANOSENSITIVE ION CHANNEL HOMOLOG"/>
    <property type="match status" value="1"/>
</dbReference>
<name>A0A914C2T7_9BILA</name>
<feature type="compositionally biased region" description="Basic and acidic residues" evidence="1">
    <location>
        <begin position="914"/>
        <end position="928"/>
    </location>
</feature>
<feature type="compositionally biased region" description="Basic and acidic residues" evidence="1">
    <location>
        <begin position="623"/>
        <end position="644"/>
    </location>
</feature>
<evidence type="ECO:0000259" key="4">
    <source>
        <dbReference type="Pfam" id="PF23188"/>
    </source>
</evidence>
<dbReference type="AlphaFoldDB" id="A0A914C2T7"/>
<reference evidence="6" key="1">
    <citation type="submission" date="2022-11" db="UniProtKB">
        <authorList>
            <consortium name="WormBaseParasite"/>
        </authorList>
    </citation>
    <scope>IDENTIFICATION</scope>
</reference>
<dbReference type="Pfam" id="PF23188">
    <property type="entry name" value="THU_Piezo1"/>
    <property type="match status" value="1"/>
</dbReference>
<protein>
    <submittedName>
        <fullName evidence="6">Piezo domain-containing protein</fullName>
    </submittedName>
</protein>
<feature type="compositionally biased region" description="Basic and acidic residues" evidence="1">
    <location>
        <begin position="861"/>
        <end position="870"/>
    </location>
</feature>
<evidence type="ECO:0000313" key="6">
    <source>
        <dbReference type="WBParaSite" id="ACRNAN_Path_1610.g6266.t1"/>
    </source>
</evidence>
<sequence length="1012" mass="118375">MLSYRQNLWNIGWRVLEIHIGKLIAALMIYISINEVSLLNIPLIVCVVVLLSKINLMQQICNFLSLFTSIVIIWKMTIHIEFIHIEEAFCLHANTTIFSVGWIDFKKTDDIFEYTKVWQRLMYFLCIGASESLCLEYLWDDWDEKYLWDDWDESLVEWLCLPTLKLPSNSFKLYGDFVQLLFICCQLHVFKIEAKRGNDYPGGSNETISTVNINRIQFVINSIECFKVKARGMMFVKSNVPDFITESNRTIRALILVIPEILAVCEIPQKETGIFYDTICFIFLLIQRRIFGSEYFKHVIFKLCSQKFFASRGAEILTQITKQDKEEADEKEKEMLWKVMTKMRRIKERNNLDNRSREYYDNSPSKEQLEDITPSMGTYATTPTTPTSILHHRPNSLRLPNVPSSPEIEISETKISMSPENPEALEKQISENEISEELTSNNEKLKQKLSTISGPMEKLDSIEEYENIKTPVLRTKSEQILSKKGLKPSFSFEKDEDDDDDCEAYLARLKSKNASRRNSLADEGGVKGLGPLQLINFALQKGAIKEAVEESNELEAIHDQLEKEMEETFGMKNYQIIREAILNEKTRQKVRADFDEEDFDEASGDPIENLRSFSRMSIRRQSRKQEKKSNYDDEDDRSLLKTDDPIENLRSFSRMSIRRQSRKQEKKSNYDEDDRSSLKTDDPIENLRSFSRMSIRRQSRNFSRMSIRSAEHSIKKSKNLDKTIEEKCKHDSMDDKTQQPSKIKKILMKLVELKSYCKEFTKNFGLFMFLLGRGILESVISYLMRLSRDYRYMAYIIEEEKKVHKELISGQVNSKLSQEECKKQEEIIRERLKSTVKAPNIKMISDESFYKLHQRIEEEHLKEENLKNDQSEEISSYEDPLPERKKSIKFSESVKIVIQLPEESPEIIENQSDDAEKSINDTERDSMQKKPKQENIFVRLVLAVYYVFMSRSERLCYALITLNHISSASFLSMPLPLMMLLWGTLSVPQPSRKFWIAVITYTEVKENKPFHL</sequence>
<keyword evidence="2" id="KW-1133">Transmembrane helix</keyword>
<feature type="transmembrane region" description="Helical" evidence="2">
    <location>
        <begin position="63"/>
        <end position="85"/>
    </location>
</feature>
<dbReference type="PANTHER" id="PTHR47049:SF2">
    <property type="entry name" value="PIEZO-TYPE MECHANOSENSITIVE ION CHANNEL HOMOLOG"/>
    <property type="match status" value="1"/>
</dbReference>
<keyword evidence="2" id="KW-0472">Membrane</keyword>
<evidence type="ECO:0000259" key="3">
    <source>
        <dbReference type="Pfam" id="PF15917"/>
    </source>
</evidence>
<dbReference type="InterPro" id="IPR027272">
    <property type="entry name" value="Piezo"/>
</dbReference>
<dbReference type="GO" id="GO:0016020">
    <property type="term" value="C:membrane"/>
    <property type="evidence" value="ECO:0007669"/>
    <property type="project" value="InterPro"/>
</dbReference>
<keyword evidence="5" id="KW-1185">Reference proteome</keyword>
<dbReference type="InterPro" id="IPR031805">
    <property type="entry name" value="Piezo_TM25-28"/>
</dbReference>
<feature type="transmembrane region" description="Helical" evidence="2">
    <location>
        <begin position="39"/>
        <end position="56"/>
    </location>
</feature>
<feature type="compositionally biased region" description="Basic and acidic residues" evidence="1">
    <location>
        <begin position="662"/>
        <end position="682"/>
    </location>
</feature>
<evidence type="ECO:0000256" key="2">
    <source>
        <dbReference type="SAM" id="Phobius"/>
    </source>
</evidence>
<feature type="region of interest" description="Disordered" evidence="1">
    <location>
        <begin position="597"/>
        <end position="683"/>
    </location>
</feature>
<dbReference type="Pfam" id="PF15917">
    <property type="entry name" value="Piezo_TM25-28"/>
    <property type="match status" value="1"/>
</dbReference>
<feature type="region of interest" description="Disordered" evidence="1">
    <location>
        <begin position="907"/>
        <end position="928"/>
    </location>
</feature>
<feature type="region of interest" description="Disordered" evidence="1">
    <location>
        <begin position="355"/>
        <end position="404"/>
    </location>
</feature>
<dbReference type="GO" id="GO:0008381">
    <property type="term" value="F:mechanosensitive monoatomic ion channel activity"/>
    <property type="evidence" value="ECO:0007669"/>
    <property type="project" value="InterPro"/>
</dbReference>
<dbReference type="WBParaSite" id="ACRNAN_Path_1610.g6266.t1">
    <property type="protein sequence ID" value="ACRNAN_Path_1610.g6266.t1"/>
    <property type="gene ID" value="ACRNAN_Path_1610.g6266"/>
</dbReference>
<proteinExistence type="predicted"/>
<evidence type="ECO:0000256" key="1">
    <source>
        <dbReference type="SAM" id="MobiDB-lite"/>
    </source>
</evidence>
<feature type="domain" description="Piezo transmembrane helical unit" evidence="4">
    <location>
        <begin position="949"/>
        <end position="1004"/>
    </location>
</feature>